<organism evidence="1 2">
    <name type="scientific">Rikenella microfusus</name>
    <dbReference type="NCBI Taxonomy" id="28139"/>
    <lineage>
        <taxon>Bacteria</taxon>
        <taxon>Pseudomonadati</taxon>
        <taxon>Bacteroidota</taxon>
        <taxon>Bacteroidia</taxon>
        <taxon>Bacteroidales</taxon>
        <taxon>Rikenellaceae</taxon>
        <taxon>Rikenella</taxon>
    </lineage>
</organism>
<dbReference type="RefSeq" id="WP_115356396.1">
    <property type="nucleotide sequence ID" value="NZ_CALVFX010000017.1"/>
</dbReference>
<keyword evidence="2" id="KW-1185">Reference proteome</keyword>
<evidence type="ECO:0000313" key="1">
    <source>
        <dbReference type="EMBL" id="SUE33141.1"/>
    </source>
</evidence>
<dbReference type="STRING" id="880526.GCA_000427365_01104"/>
<reference evidence="1 2" key="1">
    <citation type="submission" date="2018-06" db="EMBL/GenBank/DDBJ databases">
        <authorList>
            <consortium name="Pathogen Informatics"/>
            <person name="Doyle S."/>
        </authorList>
    </citation>
    <scope>NUCLEOTIDE SEQUENCE [LARGE SCALE GENOMIC DNA]</scope>
    <source>
        <strain evidence="1 2">NCTC11190</strain>
    </source>
</reference>
<dbReference type="Proteomes" id="UP000255233">
    <property type="component" value="Unassembled WGS sequence"/>
</dbReference>
<sequence length="238" mass="27609">MMVNTLFAKKGKYWQLINKKGEKQDRSEYSSVSADAYFANQVFLSDWIDTQTFIENLFQKLTPEGFGTLKLGAPLAKVATQLGLKAEDCRQYNDAIELSDKIEDTYSEITVLLSSKTTPVVQPVTEQVYRGWWEGWQTKTTGYKFNPRASADYILLKINARWPFSKHNGTERLHRAIAEYLDTHKFEQRDWNEAVNAYSFPAPNENRVLLLPKKEQLEELGLQLWLMLDLRKEQNTSK</sequence>
<accession>A0A379MNC3</accession>
<proteinExistence type="predicted"/>
<gene>
    <name evidence="1" type="ORF">NCTC11190_00338</name>
</gene>
<dbReference type="EMBL" id="UGVL01000001">
    <property type="protein sequence ID" value="SUE33141.1"/>
    <property type="molecule type" value="Genomic_DNA"/>
</dbReference>
<name>A0A379MNC3_9BACT</name>
<evidence type="ECO:0000313" key="2">
    <source>
        <dbReference type="Proteomes" id="UP000255233"/>
    </source>
</evidence>
<dbReference type="AlphaFoldDB" id="A0A379MNC3"/>
<protein>
    <submittedName>
        <fullName evidence="1">Uncharacterized protein</fullName>
    </submittedName>
</protein>